<feature type="domain" description="Homogentisate 1,2-dioxygenase C-terminal" evidence="2">
    <location>
        <begin position="14"/>
        <end position="50"/>
    </location>
</feature>
<dbReference type="Pfam" id="PF04209">
    <property type="entry name" value="HgmA_C"/>
    <property type="match status" value="1"/>
</dbReference>
<evidence type="ECO:0000313" key="3">
    <source>
        <dbReference type="EMBL" id="EKM57781.1"/>
    </source>
</evidence>
<dbReference type="RefSeq" id="XP_007393125.1">
    <property type="nucleotide sequence ID" value="XM_007393063.1"/>
</dbReference>
<dbReference type="InParanoid" id="K5V561"/>
<organism evidence="3 4">
    <name type="scientific">Phanerochaete carnosa (strain HHB-10118-sp)</name>
    <name type="common">White-rot fungus</name>
    <name type="synonym">Peniophora carnosa</name>
    <dbReference type="NCBI Taxonomy" id="650164"/>
    <lineage>
        <taxon>Eukaryota</taxon>
        <taxon>Fungi</taxon>
        <taxon>Dikarya</taxon>
        <taxon>Basidiomycota</taxon>
        <taxon>Agaricomycotina</taxon>
        <taxon>Agaricomycetes</taxon>
        <taxon>Polyporales</taxon>
        <taxon>Phanerochaetaceae</taxon>
        <taxon>Phanerochaete</taxon>
    </lineage>
</organism>
<dbReference type="Proteomes" id="UP000008370">
    <property type="component" value="Unassembled WGS sequence"/>
</dbReference>
<dbReference type="GeneID" id="18910881"/>
<accession>K5V561</accession>
<dbReference type="Gene3D" id="2.60.120.10">
    <property type="entry name" value="Jelly Rolls"/>
    <property type="match status" value="1"/>
</dbReference>
<dbReference type="EMBL" id="JH930470">
    <property type="protein sequence ID" value="EKM57781.1"/>
    <property type="molecule type" value="Genomic_DNA"/>
</dbReference>
<dbReference type="KEGG" id="pco:PHACADRAFT_192917"/>
<sequence>MLQDIQLSAHNFSQSSEMWGFVEQTRRPAYFHRNTIPETLGLIYGQYGRENSSHAKCKKRRSWPPSTDEDIPEREPGTSDGLHAMFLEDEIEAERNGTG</sequence>
<evidence type="ECO:0000313" key="4">
    <source>
        <dbReference type="Proteomes" id="UP000008370"/>
    </source>
</evidence>
<reference evidence="3 4" key="1">
    <citation type="journal article" date="2012" name="BMC Genomics">
        <title>Comparative genomics of the white-rot fungi, Phanerochaete carnosa and P. chrysosporium, to elucidate the genetic basis of the distinct wood types they colonize.</title>
        <authorList>
            <person name="Suzuki H."/>
            <person name="MacDonald J."/>
            <person name="Syed K."/>
            <person name="Salamov A."/>
            <person name="Hori C."/>
            <person name="Aerts A."/>
            <person name="Henrissat B."/>
            <person name="Wiebenga A."/>
            <person name="vanKuyk P.A."/>
            <person name="Barry K."/>
            <person name="Lindquist E."/>
            <person name="LaButti K."/>
            <person name="Lapidus A."/>
            <person name="Lucas S."/>
            <person name="Coutinho P."/>
            <person name="Gong Y."/>
            <person name="Samejima M."/>
            <person name="Mahadevan R."/>
            <person name="Abou-Zaid M."/>
            <person name="de Vries R.P."/>
            <person name="Igarashi K."/>
            <person name="Yadav J.S."/>
            <person name="Grigoriev I.V."/>
            <person name="Master E.R."/>
        </authorList>
    </citation>
    <scope>NUCLEOTIDE SEQUENCE [LARGE SCALE GENOMIC DNA]</scope>
    <source>
        <strain evidence="3 4">HHB-10118-sp</strain>
    </source>
</reference>
<dbReference type="HOGENOM" id="CLU_2321154_0_0_1"/>
<proteinExistence type="predicted"/>
<feature type="region of interest" description="Disordered" evidence="1">
    <location>
        <begin position="52"/>
        <end position="83"/>
    </location>
</feature>
<dbReference type="InterPro" id="IPR014710">
    <property type="entry name" value="RmlC-like_jellyroll"/>
</dbReference>
<dbReference type="InterPro" id="IPR046451">
    <property type="entry name" value="HgmA_C"/>
</dbReference>
<gene>
    <name evidence="3" type="ORF">PHACADRAFT_192917</name>
</gene>
<evidence type="ECO:0000259" key="2">
    <source>
        <dbReference type="Pfam" id="PF04209"/>
    </source>
</evidence>
<name>K5V561_PHACS</name>
<evidence type="ECO:0000256" key="1">
    <source>
        <dbReference type="SAM" id="MobiDB-lite"/>
    </source>
</evidence>
<protein>
    <recommendedName>
        <fullName evidence="2">Homogentisate 1,2-dioxygenase C-terminal domain-containing protein</fullName>
    </recommendedName>
</protein>
<keyword evidence="4" id="KW-1185">Reference proteome</keyword>
<dbReference type="AlphaFoldDB" id="K5V561"/>